<dbReference type="GO" id="GO:0005840">
    <property type="term" value="C:ribosome"/>
    <property type="evidence" value="ECO:0007669"/>
    <property type="project" value="UniProtKB-KW"/>
</dbReference>
<reference evidence="9" key="1">
    <citation type="journal article" date="2014" name="BMC Evol. Biol.">
        <title>Chloroplast phylogenomic analysis resolves deep-level relationships within the green algal class Trebouxiophyceae.</title>
        <authorList>
            <person name="Lemieux C."/>
            <person name="Otis C."/>
            <person name="Turmel M."/>
        </authorList>
    </citation>
    <scope>NUCLEOTIDE SEQUENCE</scope>
</reference>
<evidence type="ECO:0000256" key="7">
    <source>
        <dbReference type="HAMAP-Rule" id="MF_01302"/>
    </source>
</evidence>
<keyword evidence="3 7" id="KW-0699">rRNA-binding</keyword>
<organism evidence="9">
    <name type="scientific">Choricystis parasitica</name>
    <dbReference type="NCBI Taxonomy" id="41300"/>
    <lineage>
        <taxon>Eukaryota</taxon>
        <taxon>Viridiplantae</taxon>
        <taxon>Chlorophyta</taxon>
        <taxon>core chlorophytes</taxon>
        <taxon>Trebouxiophyceae</taxon>
        <taxon>Trebouxiophyceae incertae sedis</taxon>
        <taxon>Choricystis clade</taxon>
        <taxon>Choricystis</taxon>
    </lineage>
</organism>
<dbReference type="Gene3D" id="3.30.1370.30">
    <property type="match status" value="1"/>
</dbReference>
<dbReference type="GO" id="GO:0009507">
    <property type="term" value="C:chloroplast"/>
    <property type="evidence" value="ECO:0007669"/>
    <property type="project" value="UniProtKB-SubCell"/>
</dbReference>
<keyword evidence="5 7" id="KW-0689">Ribosomal protein</keyword>
<dbReference type="InterPro" id="IPR000630">
    <property type="entry name" value="Ribosomal_uS8"/>
</dbReference>
<dbReference type="PANTHER" id="PTHR11758">
    <property type="entry name" value="40S RIBOSOMAL PROTEIN S15A"/>
    <property type="match status" value="1"/>
</dbReference>
<dbReference type="InterPro" id="IPR047863">
    <property type="entry name" value="Ribosomal_uS8_CS"/>
</dbReference>
<evidence type="ECO:0000256" key="8">
    <source>
        <dbReference type="RuleBase" id="RU003660"/>
    </source>
</evidence>
<dbReference type="EMBL" id="KM462878">
    <property type="protein sequence ID" value="AIT94886.1"/>
    <property type="molecule type" value="Genomic_DNA"/>
</dbReference>
<comment type="subcellular location">
    <subcellularLocation>
        <location evidence="7">Plastid</location>
        <location evidence="7">Chloroplast</location>
    </subcellularLocation>
</comment>
<evidence type="ECO:0000256" key="4">
    <source>
        <dbReference type="ARBA" id="ARBA00022884"/>
    </source>
</evidence>
<evidence type="ECO:0000256" key="2">
    <source>
        <dbReference type="ARBA" id="ARBA00006471"/>
    </source>
</evidence>
<dbReference type="HAMAP" id="MF_01302_B">
    <property type="entry name" value="Ribosomal_uS8_B"/>
    <property type="match status" value="1"/>
</dbReference>
<dbReference type="SUPFAM" id="SSF56047">
    <property type="entry name" value="Ribosomal protein S8"/>
    <property type="match status" value="1"/>
</dbReference>
<keyword evidence="9" id="KW-0934">Plastid</keyword>
<dbReference type="FunFam" id="3.30.1490.10:FF:000001">
    <property type="entry name" value="30S ribosomal protein S8"/>
    <property type="match status" value="1"/>
</dbReference>
<keyword evidence="9" id="KW-0150">Chloroplast</keyword>
<dbReference type="GO" id="GO:0006412">
    <property type="term" value="P:translation"/>
    <property type="evidence" value="ECO:0007669"/>
    <property type="project" value="UniProtKB-UniRule"/>
</dbReference>
<proteinExistence type="inferred from homology"/>
<dbReference type="PROSITE" id="PS00053">
    <property type="entry name" value="RIBOSOMAL_S8"/>
    <property type="match status" value="1"/>
</dbReference>
<keyword evidence="4 7" id="KW-0694">RNA-binding</keyword>
<comment type="function">
    <text evidence="1 7">One of the primary rRNA binding proteins, it binds directly to 16S rRNA central domain where it helps coordinate assembly of the platform of the 30S subunit.</text>
</comment>
<keyword evidence="6 7" id="KW-0687">Ribonucleoprotein</keyword>
<dbReference type="Pfam" id="PF00410">
    <property type="entry name" value="Ribosomal_S8"/>
    <property type="match status" value="1"/>
</dbReference>
<accession>A0A097KNZ3</accession>
<geneLocation type="chloroplast" evidence="9"/>
<evidence type="ECO:0000256" key="6">
    <source>
        <dbReference type="ARBA" id="ARBA00023274"/>
    </source>
</evidence>
<dbReference type="GO" id="GO:0003735">
    <property type="term" value="F:structural constituent of ribosome"/>
    <property type="evidence" value="ECO:0007669"/>
    <property type="project" value="InterPro"/>
</dbReference>
<dbReference type="GO" id="GO:0019843">
    <property type="term" value="F:rRNA binding"/>
    <property type="evidence" value="ECO:0007669"/>
    <property type="project" value="UniProtKB-UniRule"/>
</dbReference>
<evidence type="ECO:0000256" key="1">
    <source>
        <dbReference type="ARBA" id="ARBA00002569"/>
    </source>
</evidence>
<dbReference type="AlphaFoldDB" id="A0A097KNZ3"/>
<comment type="similarity">
    <text evidence="2 7 8">Belongs to the universal ribosomal protein uS8 family.</text>
</comment>
<evidence type="ECO:0000256" key="5">
    <source>
        <dbReference type="ARBA" id="ARBA00022980"/>
    </source>
</evidence>
<name>A0A097KNZ3_9CHLO</name>
<gene>
    <name evidence="7 9" type="primary">rps8</name>
</gene>
<dbReference type="GO" id="GO:1990904">
    <property type="term" value="C:ribonucleoprotein complex"/>
    <property type="evidence" value="ECO:0007669"/>
    <property type="project" value="UniProtKB-KW"/>
</dbReference>
<dbReference type="InterPro" id="IPR035987">
    <property type="entry name" value="Ribosomal_uS8_sf"/>
</dbReference>
<dbReference type="FunFam" id="3.30.1370.30:FF:000002">
    <property type="entry name" value="30S ribosomal protein S8"/>
    <property type="match status" value="1"/>
</dbReference>
<dbReference type="RefSeq" id="YP_009106025.1">
    <property type="nucleotide sequence ID" value="NC_025539.1"/>
</dbReference>
<sequence length="134" mass="15210">MFNDTISDVLTRIRNAGMVRSTTVRIPLTKMSQQLCQILEKEGFISSFHRETSNDQEQPFLNVQLKYSGANRKPCITNLRRISSPGLRIYTNSKEIPKVLGGMGIMILSTSKGLMTDREARFRRIGGEILCSIW</sequence>
<protein>
    <recommendedName>
        <fullName evidence="7">Small ribosomal subunit protein uS8c</fullName>
    </recommendedName>
</protein>
<dbReference type="NCBIfam" id="NF001109">
    <property type="entry name" value="PRK00136.1"/>
    <property type="match status" value="1"/>
</dbReference>
<dbReference type="GeneID" id="22160198"/>
<comment type="subunit">
    <text evidence="7">Part of the 30S ribosomal subunit.</text>
</comment>
<dbReference type="Gene3D" id="3.30.1490.10">
    <property type="match status" value="1"/>
</dbReference>
<evidence type="ECO:0000313" key="9">
    <source>
        <dbReference type="EMBL" id="AIT94886.1"/>
    </source>
</evidence>
<evidence type="ECO:0000256" key="3">
    <source>
        <dbReference type="ARBA" id="ARBA00022730"/>
    </source>
</evidence>